<evidence type="ECO:0000313" key="3">
    <source>
        <dbReference type="EMBL" id="SDU55360.1"/>
    </source>
</evidence>
<gene>
    <name evidence="3" type="ORF">SAMN04487931_11254</name>
</gene>
<evidence type="ECO:0000259" key="2">
    <source>
        <dbReference type="Pfam" id="PF11127"/>
    </source>
</evidence>
<keyword evidence="1" id="KW-1133">Transmembrane helix</keyword>
<dbReference type="RefSeq" id="WP_014959429.1">
    <property type="nucleotide sequence ID" value="NZ_FNLL01000012.1"/>
</dbReference>
<reference evidence="4" key="1">
    <citation type="submission" date="2016-10" db="EMBL/GenBank/DDBJ databases">
        <authorList>
            <person name="Varghese N."/>
            <person name="Submissions S."/>
        </authorList>
    </citation>
    <scope>NUCLEOTIDE SEQUENCE [LARGE SCALE GENOMIC DNA]</scope>
    <source>
        <strain evidence="4">DSM 3384</strain>
    </source>
</reference>
<proteinExistence type="predicted"/>
<protein>
    <recommendedName>
        <fullName evidence="2">Inner membrane protein YgaP-like transmembrane domain-containing protein</fullName>
    </recommendedName>
</protein>
<dbReference type="Gene3D" id="6.10.140.1340">
    <property type="match status" value="1"/>
</dbReference>
<dbReference type="InterPro" id="IPR021309">
    <property type="entry name" value="YgaP-like_TM"/>
</dbReference>
<dbReference type="Proteomes" id="UP000199608">
    <property type="component" value="Unassembled WGS sequence"/>
</dbReference>
<organism evidence="3 4">
    <name type="scientific">Desulfobacula phenolica</name>
    <dbReference type="NCBI Taxonomy" id="90732"/>
    <lineage>
        <taxon>Bacteria</taxon>
        <taxon>Pseudomonadati</taxon>
        <taxon>Thermodesulfobacteriota</taxon>
        <taxon>Desulfobacteria</taxon>
        <taxon>Desulfobacterales</taxon>
        <taxon>Desulfobacteraceae</taxon>
        <taxon>Desulfobacula</taxon>
    </lineage>
</organism>
<evidence type="ECO:0000313" key="4">
    <source>
        <dbReference type="Proteomes" id="UP000199608"/>
    </source>
</evidence>
<evidence type="ECO:0000256" key="1">
    <source>
        <dbReference type="SAM" id="Phobius"/>
    </source>
</evidence>
<feature type="domain" description="Inner membrane protein YgaP-like transmembrane" evidence="2">
    <location>
        <begin position="7"/>
        <end position="60"/>
    </location>
</feature>
<dbReference type="AlphaFoldDB" id="A0A1H2JG26"/>
<dbReference type="Pfam" id="PF11127">
    <property type="entry name" value="YgaP-like_TM"/>
    <property type="match status" value="1"/>
</dbReference>
<name>A0A1H2JG26_9BACT</name>
<keyword evidence="1" id="KW-0472">Membrane</keyword>
<sequence>MKTKMEMEQYIRAIAGTFILITLILGHFHSPYWLFFTAFVGLNLLQSAFTKFCPMENILEKLFHIPRK</sequence>
<accession>A0A1H2JG26</accession>
<keyword evidence="1" id="KW-0812">Transmembrane</keyword>
<dbReference type="EMBL" id="FNLL01000012">
    <property type="protein sequence ID" value="SDU55360.1"/>
    <property type="molecule type" value="Genomic_DNA"/>
</dbReference>
<feature type="transmembrane region" description="Helical" evidence="1">
    <location>
        <begin position="9"/>
        <end position="26"/>
    </location>
</feature>
<keyword evidence="4" id="KW-1185">Reference proteome</keyword>